<sequence>MKISVPPLALIGILLRGTEARLAGRSERQEPTDEQEIIGLALPGGSFTAATIGAGIMRGFQQQYVAIDGETHPQPALNKFKYVSGLSGGNLPSIMNAYAQDATTDEMFDVNGLRDPSEITARELDTLAEKSIFKTLATSVVPFMPASLKDALVGGEDFFTEVVYGCCLEPHGIKHDAPLSSMRDEVKYTPIVETAMVGPAELFPNFMFFAMNVAFGNANVANVAELMDVAEEGMRFTLNDNAIMWQNAEAAGHQIPIPAFITPEKFSIPHLSSRWEYDSVGNKQAEPIDFTPVYSNPNELQPGSEGEYTVKKMLAMSTNLMSLMTYDVYDENTDPGYILNTVNAPMLQDIPMANGRKRSMAFTDGGFVDFSGIPALVKMGANKIVVPIFTTMKPEDIAKMGGPEIVLFYSVARFFGILQSPIANLEYDYFDFSYAGGYTSMLFNPNSNDEDQMAKLERKIRALYAAGGPVVVTLDDLEVVDNPFWGIEGGGKVDLTIMAVMDVPPKFSEQIDPAAVPPPPGKAMTENRYFTNPEYADVPILASYGNYFQIDFPNLNITHTTPLPLELAVSKKGCKMTEILVSWMVREAWDGLVGSDGEELFSGFSYIFGEEVDTTQSQSEVMASDSHATAVF</sequence>
<evidence type="ECO:0000256" key="1">
    <source>
        <dbReference type="SAM" id="SignalP"/>
    </source>
</evidence>
<gene>
    <name evidence="2" type="ORF">CHYS00102_LOCUS21988</name>
</gene>
<feature type="chain" id="PRO_5031430036" description="PNPLA domain-containing protein" evidence="1">
    <location>
        <begin position="21"/>
        <end position="632"/>
    </location>
</feature>
<proteinExistence type="predicted"/>
<reference evidence="2" key="1">
    <citation type="submission" date="2021-01" db="EMBL/GenBank/DDBJ databases">
        <authorList>
            <person name="Corre E."/>
            <person name="Pelletier E."/>
            <person name="Niang G."/>
            <person name="Scheremetjew M."/>
            <person name="Finn R."/>
            <person name="Kale V."/>
            <person name="Holt S."/>
            <person name="Cochrane G."/>
            <person name="Meng A."/>
            <person name="Brown T."/>
            <person name="Cohen L."/>
        </authorList>
    </citation>
    <scope>NUCLEOTIDE SEQUENCE</scope>
    <source>
        <strain evidence="2">308</strain>
    </source>
</reference>
<dbReference type="AlphaFoldDB" id="A0A7S1FYE6"/>
<dbReference type="SUPFAM" id="SSF52151">
    <property type="entry name" value="FabD/lysophospholipase-like"/>
    <property type="match status" value="1"/>
</dbReference>
<name>A0A7S1FYE6_9STRA</name>
<dbReference type="Gene3D" id="3.40.1090.10">
    <property type="entry name" value="Cytosolic phospholipase A2 catalytic domain"/>
    <property type="match status" value="1"/>
</dbReference>
<feature type="signal peptide" evidence="1">
    <location>
        <begin position="1"/>
        <end position="20"/>
    </location>
</feature>
<evidence type="ECO:0008006" key="3">
    <source>
        <dbReference type="Google" id="ProtNLM"/>
    </source>
</evidence>
<organism evidence="2">
    <name type="scientific">Corethron hystrix</name>
    <dbReference type="NCBI Taxonomy" id="216773"/>
    <lineage>
        <taxon>Eukaryota</taxon>
        <taxon>Sar</taxon>
        <taxon>Stramenopiles</taxon>
        <taxon>Ochrophyta</taxon>
        <taxon>Bacillariophyta</taxon>
        <taxon>Coscinodiscophyceae</taxon>
        <taxon>Corethrophycidae</taxon>
        <taxon>Corethrales</taxon>
        <taxon>Corethraceae</taxon>
        <taxon>Corethron</taxon>
    </lineage>
</organism>
<protein>
    <recommendedName>
        <fullName evidence="3">PNPLA domain-containing protein</fullName>
    </recommendedName>
</protein>
<dbReference type="EMBL" id="HBFR01030262">
    <property type="protein sequence ID" value="CAD8894774.1"/>
    <property type="molecule type" value="Transcribed_RNA"/>
</dbReference>
<accession>A0A7S1FYE6</accession>
<dbReference type="InterPro" id="IPR016035">
    <property type="entry name" value="Acyl_Trfase/lysoPLipase"/>
</dbReference>
<keyword evidence="1" id="KW-0732">Signal</keyword>
<evidence type="ECO:0000313" key="2">
    <source>
        <dbReference type="EMBL" id="CAD8894774.1"/>
    </source>
</evidence>